<keyword evidence="3" id="KW-1185">Reference proteome</keyword>
<evidence type="ECO:0000256" key="1">
    <source>
        <dbReference type="SAM" id="MobiDB-lite"/>
    </source>
</evidence>
<evidence type="ECO:0000313" key="3">
    <source>
        <dbReference type="Proteomes" id="UP000240883"/>
    </source>
</evidence>
<feature type="region of interest" description="Disordered" evidence="1">
    <location>
        <begin position="1"/>
        <end position="30"/>
    </location>
</feature>
<evidence type="ECO:0000313" key="2">
    <source>
        <dbReference type="EMBL" id="PSN71542.1"/>
    </source>
</evidence>
<proteinExistence type="predicted"/>
<dbReference type="Proteomes" id="UP000240883">
    <property type="component" value="Unassembled WGS sequence"/>
</dbReference>
<gene>
    <name evidence="2" type="ORF">BS50DRAFT_570879</name>
</gene>
<protein>
    <submittedName>
        <fullName evidence="2">Uncharacterized protein</fullName>
    </submittedName>
</protein>
<accession>A0A2T2P1K9</accession>
<reference evidence="2 3" key="1">
    <citation type="journal article" date="2018" name="Front. Microbiol.">
        <title>Genome-Wide Analysis of Corynespora cassiicola Leaf Fall Disease Putative Effectors.</title>
        <authorList>
            <person name="Lopez D."/>
            <person name="Ribeiro S."/>
            <person name="Label P."/>
            <person name="Fumanal B."/>
            <person name="Venisse J.S."/>
            <person name="Kohler A."/>
            <person name="de Oliveira R.R."/>
            <person name="Labutti K."/>
            <person name="Lipzen A."/>
            <person name="Lail K."/>
            <person name="Bauer D."/>
            <person name="Ohm R.A."/>
            <person name="Barry K.W."/>
            <person name="Spatafora J."/>
            <person name="Grigoriev I.V."/>
            <person name="Martin F.M."/>
            <person name="Pujade-Renaud V."/>
        </authorList>
    </citation>
    <scope>NUCLEOTIDE SEQUENCE [LARGE SCALE GENOMIC DNA]</scope>
    <source>
        <strain evidence="2 3">Philippines</strain>
    </source>
</reference>
<name>A0A2T2P1K9_CORCC</name>
<feature type="compositionally biased region" description="Basic residues" evidence="1">
    <location>
        <begin position="1"/>
        <end position="17"/>
    </location>
</feature>
<organism evidence="2 3">
    <name type="scientific">Corynespora cassiicola Philippines</name>
    <dbReference type="NCBI Taxonomy" id="1448308"/>
    <lineage>
        <taxon>Eukaryota</taxon>
        <taxon>Fungi</taxon>
        <taxon>Dikarya</taxon>
        <taxon>Ascomycota</taxon>
        <taxon>Pezizomycotina</taxon>
        <taxon>Dothideomycetes</taxon>
        <taxon>Pleosporomycetidae</taxon>
        <taxon>Pleosporales</taxon>
        <taxon>Corynesporascaceae</taxon>
        <taxon>Corynespora</taxon>
    </lineage>
</organism>
<dbReference type="AlphaFoldDB" id="A0A2T2P1K9"/>
<dbReference type="EMBL" id="KZ678131">
    <property type="protein sequence ID" value="PSN71542.1"/>
    <property type="molecule type" value="Genomic_DNA"/>
</dbReference>
<sequence length="209" mass="23119">MSGSRDKRKSGGKPRKDKTREDTNRVLGKANEINSDLFRMASQASVNNLQTEAGLQSRNQPQIAGLKPSFSPSYSRAVVKFNVNMAMLGRIIAELDALRPVLSTVSRFILEILEPISELLDDPLGAQLEKFKAGQSVAQLNTSMPAYTQGPLAGVEKKRANLCEEMTKYLEDLKNFGEQSTIFSQSFRDAHKEPVDDLIKFLKSGGQVK</sequence>